<keyword evidence="2" id="KW-1185">Reference proteome</keyword>
<dbReference type="AlphaFoldDB" id="A0A919P0F7"/>
<evidence type="ECO:0000313" key="2">
    <source>
        <dbReference type="Proteomes" id="UP000632740"/>
    </source>
</evidence>
<dbReference type="EMBL" id="BONK01000002">
    <property type="protein sequence ID" value="GIG19847.1"/>
    <property type="molecule type" value="Genomic_DNA"/>
</dbReference>
<reference evidence="1" key="1">
    <citation type="submission" date="2021-01" db="EMBL/GenBank/DDBJ databases">
        <title>Whole genome shotgun sequence of Cellulomonas chitinilytica NBRC 110799.</title>
        <authorList>
            <person name="Komaki H."/>
            <person name="Tamura T."/>
        </authorList>
    </citation>
    <scope>NUCLEOTIDE SEQUENCE</scope>
    <source>
        <strain evidence="1">NBRC 110799</strain>
    </source>
</reference>
<evidence type="ECO:0000313" key="1">
    <source>
        <dbReference type="EMBL" id="GIG19847.1"/>
    </source>
</evidence>
<dbReference type="Proteomes" id="UP000632740">
    <property type="component" value="Unassembled WGS sequence"/>
</dbReference>
<accession>A0A919P0F7</accession>
<sequence length="45" mass="4104">MRESIGAVRSRADDDVRAGAGSVAGAAVTGAAAALSASGGVVGMG</sequence>
<gene>
    <name evidence="1" type="ORF">Cch01nite_05710</name>
</gene>
<proteinExistence type="predicted"/>
<name>A0A919P0F7_9CELL</name>
<comment type="caution">
    <text evidence="1">The sequence shown here is derived from an EMBL/GenBank/DDBJ whole genome shotgun (WGS) entry which is preliminary data.</text>
</comment>
<protein>
    <submittedName>
        <fullName evidence="1">Uncharacterized protein</fullName>
    </submittedName>
</protein>
<organism evidence="1 2">
    <name type="scientific">Cellulomonas chitinilytica</name>
    <dbReference type="NCBI Taxonomy" id="398759"/>
    <lineage>
        <taxon>Bacteria</taxon>
        <taxon>Bacillati</taxon>
        <taxon>Actinomycetota</taxon>
        <taxon>Actinomycetes</taxon>
        <taxon>Micrococcales</taxon>
        <taxon>Cellulomonadaceae</taxon>
        <taxon>Cellulomonas</taxon>
    </lineage>
</organism>